<dbReference type="AlphaFoldDB" id="A0A392M8G3"/>
<dbReference type="EMBL" id="LXQA010005725">
    <property type="protein sequence ID" value="MCH83772.1"/>
    <property type="molecule type" value="Genomic_DNA"/>
</dbReference>
<gene>
    <name evidence="1" type="ORF">A2U01_0004598</name>
</gene>
<sequence>MKSSEISIKVSSDSDSITVVFESLDPVEFQLSSSDKELCEVVSETRWLVIAMDG</sequence>
<proteinExistence type="predicted"/>
<organism evidence="1 2">
    <name type="scientific">Trifolium medium</name>
    <dbReference type="NCBI Taxonomy" id="97028"/>
    <lineage>
        <taxon>Eukaryota</taxon>
        <taxon>Viridiplantae</taxon>
        <taxon>Streptophyta</taxon>
        <taxon>Embryophyta</taxon>
        <taxon>Tracheophyta</taxon>
        <taxon>Spermatophyta</taxon>
        <taxon>Magnoliopsida</taxon>
        <taxon>eudicotyledons</taxon>
        <taxon>Gunneridae</taxon>
        <taxon>Pentapetalae</taxon>
        <taxon>rosids</taxon>
        <taxon>fabids</taxon>
        <taxon>Fabales</taxon>
        <taxon>Fabaceae</taxon>
        <taxon>Papilionoideae</taxon>
        <taxon>50 kb inversion clade</taxon>
        <taxon>NPAAA clade</taxon>
        <taxon>Hologalegina</taxon>
        <taxon>IRL clade</taxon>
        <taxon>Trifolieae</taxon>
        <taxon>Trifolium</taxon>
    </lineage>
</organism>
<comment type="caution">
    <text evidence="1">The sequence shown here is derived from an EMBL/GenBank/DDBJ whole genome shotgun (WGS) entry which is preliminary data.</text>
</comment>
<reference evidence="1 2" key="1">
    <citation type="journal article" date="2018" name="Front. Plant Sci.">
        <title>Red Clover (Trifolium pratense) and Zigzag Clover (T. medium) - A Picture of Genomic Similarities and Differences.</title>
        <authorList>
            <person name="Dluhosova J."/>
            <person name="Istvanek J."/>
            <person name="Nedelnik J."/>
            <person name="Repkova J."/>
        </authorList>
    </citation>
    <scope>NUCLEOTIDE SEQUENCE [LARGE SCALE GENOMIC DNA]</scope>
    <source>
        <strain evidence="2">cv. 10/8</strain>
        <tissue evidence="1">Leaf</tissue>
    </source>
</reference>
<accession>A0A392M8G3</accession>
<name>A0A392M8G3_9FABA</name>
<protein>
    <submittedName>
        <fullName evidence="1">Uncharacterized protein</fullName>
    </submittedName>
</protein>
<dbReference type="Proteomes" id="UP000265520">
    <property type="component" value="Unassembled WGS sequence"/>
</dbReference>
<evidence type="ECO:0000313" key="2">
    <source>
        <dbReference type="Proteomes" id="UP000265520"/>
    </source>
</evidence>
<evidence type="ECO:0000313" key="1">
    <source>
        <dbReference type="EMBL" id="MCH83772.1"/>
    </source>
</evidence>
<keyword evidence="2" id="KW-1185">Reference proteome</keyword>